<comment type="caution">
    <text evidence="6">Lacks conserved residue(s) required for the propagation of feature annotation.</text>
</comment>
<dbReference type="PANTHER" id="PTHR22936">
    <property type="entry name" value="RHOMBOID-RELATED"/>
    <property type="match status" value="1"/>
</dbReference>
<dbReference type="Gene3D" id="1.20.1540.10">
    <property type="entry name" value="Rhomboid-like"/>
    <property type="match status" value="1"/>
</dbReference>
<dbReference type="GO" id="GO:0016020">
    <property type="term" value="C:membrane"/>
    <property type="evidence" value="ECO:0007669"/>
    <property type="project" value="UniProtKB-SubCell"/>
</dbReference>
<evidence type="ECO:0000256" key="5">
    <source>
        <dbReference type="ARBA" id="ARBA00023136"/>
    </source>
</evidence>
<reference evidence="8 9" key="1">
    <citation type="submission" date="2022-01" db="EMBL/GenBank/DDBJ databases">
        <authorList>
            <person name="Xiong W."/>
            <person name="Schranz E."/>
        </authorList>
    </citation>
    <scope>NUCLEOTIDE SEQUENCE [LARGE SCALE GENOMIC DNA]</scope>
</reference>
<organism evidence="8 9">
    <name type="scientific">Lactuca virosa</name>
    <dbReference type="NCBI Taxonomy" id="75947"/>
    <lineage>
        <taxon>Eukaryota</taxon>
        <taxon>Viridiplantae</taxon>
        <taxon>Streptophyta</taxon>
        <taxon>Embryophyta</taxon>
        <taxon>Tracheophyta</taxon>
        <taxon>Spermatophyta</taxon>
        <taxon>Magnoliopsida</taxon>
        <taxon>eudicotyledons</taxon>
        <taxon>Gunneridae</taxon>
        <taxon>Pentapetalae</taxon>
        <taxon>asterids</taxon>
        <taxon>campanulids</taxon>
        <taxon>Asterales</taxon>
        <taxon>Asteraceae</taxon>
        <taxon>Cichorioideae</taxon>
        <taxon>Cichorieae</taxon>
        <taxon>Lactucinae</taxon>
        <taxon>Lactuca</taxon>
    </lineage>
</organism>
<evidence type="ECO:0000256" key="3">
    <source>
        <dbReference type="ARBA" id="ARBA00022692"/>
    </source>
</evidence>
<dbReference type="AlphaFoldDB" id="A0AAU9P5T0"/>
<evidence type="ECO:0000259" key="7">
    <source>
        <dbReference type="Pfam" id="PF01694"/>
    </source>
</evidence>
<comment type="similarity">
    <text evidence="2 6">Belongs to the peptidase S54 family.</text>
</comment>
<comment type="subcellular location">
    <subcellularLocation>
        <location evidence="1 6">Membrane</location>
        <topology evidence="1 6">Multi-pass membrane protein</topology>
    </subcellularLocation>
</comment>
<keyword evidence="3 6" id="KW-0812">Transmembrane</keyword>
<comment type="catalytic activity">
    <reaction evidence="6">
        <text>Cleaves type-1 transmembrane domains using a catalytic dyad composed of serine and histidine that are contributed by different transmembrane domains.</text>
        <dbReference type="EC" id="3.4.21.105"/>
    </reaction>
</comment>
<evidence type="ECO:0000256" key="6">
    <source>
        <dbReference type="RuleBase" id="RU362115"/>
    </source>
</evidence>
<dbReference type="InterPro" id="IPR035952">
    <property type="entry name" value="Rhomboid-like_sf"/>
</dbReference>
<proteinExistence type="inferred from homology"/>
<sequence>MMSGDDLEGRVRSKNSTRTTENYHSSYAESYWTSWLIPVFVVVNIAVFVVLMYVNDCPKHNRSRIYGKCVARFLGRFSFQPLRENPTFGASANSLEKLGALQWRKIVHGNQGWRLVTANWLHAGLIHLVANMLSLVLIGIRLEQQFGFLRVGLIYLLSGFGGSILSSLFVLCTSWSQLVPPVLSRFTRDNALRTHHKLDNLLQQGGSIDNTYHHHWFVLLPRPQFGWLERHNLPADVRVRSKYKVYQYVFGLIALVLLVAGFTMGLVMLFHGENGYKHCHWCRYLNCVPTSKWECNSS</sequence>
<dbReference type="EC" id="3.4.21.105" evidence="6"/>
<dbReference type="PANTHER" id="PTHR22936:SF105">
    <property type="entry name" value="PEPTIDASE S54, RHOMBOID, RHOMBOID-LIKE SUPERFAMILY"/>
    <property type="match status" value="1"/>
</dbReference>
<dbReference type="InterPro" id="IPR002610">
    <property type="entry name" value="Peptidase_S54_rhomboid-like"/>
</dbReference>
<evidence type="ECO:0000256" key="1">
    <source>
        <dbReference type="ARBA" id="ARBA00004141"/>
    </source>
</evidence>
<feature type="transmembrane region" description="Helical" evidence="6">
    <location>
        <begin position="35"/>
        <end position="54"/>
    </location>
</feature>
<dbReference type="Pfam" id="PF01694">
    <property type="entry name" value="Rhomboid"/>
    <property type="match status" value="1"/>
</dbReference>
<feature type="transmembrane region" description="Helical" evidence="6">
    <location>
        <begin position="152"/>
        <end position="175"/>
    </location>
</feature>
<comment type="caution">
    <text evidence="8">The sequence shown here is derived from an EMBL/GenBank/DDBJ whole genome shotgun (WGS) entry which is preliminary data.</text>
</comment>
<gene>
    <name evidence="8" type="ORF">LVIROSA_LOCUS31337</name>
</gene>
<evidence type="ECO:0000256" key="2">
    <source>
        <dbReference type="ARBA" id="ARBA00009045"/>
    </source>
</evidence>
<evidence type="ECO:0000313" key="8">
    <source>
        <dbReference type="EMBL" id="CAH1445582.1"/>
    </source>
</evidence>
<feature type="transmembrane region" description="Helical" evidence="6">
    <location>
        <begin position="248"/>
        <end position="270"/>
    </location>
</feature>
<evidence type="ECO:0000313" key="9">
    <source>
        <dbReference type="Proteomes" id="UP001157418"/>
    </source>
</evidence>
<keyword evidence="4 6" id="KW-1133">Transmembrane helix</keyword>
<evidence type="ECO:0000256" key="4">
    <source>
        <dbReference type="ARBA" id="ARBA00022989"/>
    </source>
</evidence>
<dbReference type="SUPFAM" id="SSF144091">
    <property type="entry name" value="Rhomboid-like"/>
    <property type="match status" value="1"/>
</dbReference>
<dbReference type="GO" id="GO:0006508">
    <property type="term" value="P:proteolysis"/>
    <property type="evidence" value="ECO:0007669"/>
    <property type="project" value="UniProtKB-KW"/>
</dbReference>
<keyword evidence="5 6" id="KW-0472">Membrane</keyword>
<feature type="domain" description="Peptidase S54 rhomboid" evidence="7">
    <location>
        <begin position="110"/>
        <end position="170"/>
    </location>
</feature>
<keyword evidence="6" id="KW-0645">Protease</keyword>
<name>A0AAU9P5T0_9ASTR</name>
<keyword evidence="6" id="KW-0378">Hydrolase</keyword>
<protein>
    <recommendedName>
        <fullName evidence="6">RHOMBOID-like protein</fullName>
        <ecNumber evidence="6">3.4.21.105</ecNumber>
    </recommendedName>
</protein>
<dbReference type="Proteomes" id="UP001157418">
    <property type="component" value="Unassembled WGS sequence"/>
</dbReference>
<keyword evidence="6" id="KW-0720">Serine protease</keyword>
<dbReference type="GO" id="GO:0004252">
    <property type="term" value="F:serine-type endopeptidase activity"/>
    <property type="evidence" value="ECO:0007669"/>
    <property type="project" value="InterPro"/>
</dbReference>
<feature type="transmembrane region" description="Helical" evidence="6">
    <location>
        <begin position="120"/>
        <end position="140"/>
    </location>
</feature>
<keyword evidence="9" id="KW-1185">Reference proteome</keyword>
<dbReference type="InterPro" id="IPR022764">
    <property type="entry name" value="Peptidase_S54_rhomboid_dom"/>
</dbReference>
<dbReference type="EMBL" id="CAKMRJ010005523">
    <property type="protein sequence ID" value="CAH1445582.1"/>
    <property type="molecule type" value="Genomic_DNA"/>
</dbReference>
<comment type="function">
    <text evidence="6">Serine protease involved in intramembrane proteolysis.</text>
</comment>
<accession>A0AAU9P5T0</accession>